<proteinExistence type="predicted"/>
<name>A0A0M2KE07_9GAMM</name>
<dbReference type="AlphaFoldDB" id="A0A0M2KE07"/>
<evidence type="ECO:0000256" key="1">
    <source>
        <dbReference type="SAM" id="Phobius"/>
    </source>
</evidence>
<accession>A0A0M2KE07</accession>
<dbReference type="PATRIC" id="fig|65700.7.peg.2279"/>
<evidence type="ECO:0000313" key="2">
    <source>
        <dbReference type="EMBL" id="KKF35537.1"/>
    </source>
</evidence>
<sequence length="108" mass="12531">MKETITREELKNYGFTDNQINILQEYSDKDDKPFITLLEELKKRFYAGVLLVSLMTIALLVSVLNYDNGHLIGFVIVSIILYTSVIFLIPMQFGYKAMKYLKIKKNSL</sequence>
<comment type="caution">
    <text evidence="2">The sequence shown here is derived from an EMBL/GenBank/DDBJ whole genome shotgun (WGS) entry which is preliminary data.</text>
</comment>
<protein>
    <submittedName>
        <fullName evidence="2">Uncharacterized protein</fullName>
    </submittedName>
</protein>
<reference evidence="2 3" key="1">
    <citation type="submission" date="2015-01" db="EMBL/GenBank/DDBJ databases">
        <title>Erwinia tracheiphila.</title>
        <authorList>
            <person name="Shapiro L.R."/>
        </authorList>
    </citation>
    <scope>NUCLEOTIDE SEQUENCE [LARGE SCALE GENOMIC DNA]</scope>
    <source>
        <strain evidence="2 3">BuffGH</strain>
    </source>
</reference>
<dbReference type="EMBL" id="JXNU01000003">
    <property type="protein sequence ID" value="KKF35537.1"/>
    <property type="molecule type" value="Genomic_DNA"/>
</dbReference>
<dbReference type="RefSeq" id="WP_016192210.1">
    <property type="nucleotide sequence ID" value="NZ_CP089932.1"/>
</dbReference>
<dbReference type="STRING" id="65700.SY86_09015"/>
<keyword evidence="1" id="KW-1133">Transmembrane helix</keyword>
<gene>
    <name evidence="2" type="ORF">SY86_09015</name>
</gene>
<evidence type="ECO:0000313" key="3">
    <source>
        <dbReference type="Proteomes" id="UP000033924"/>
    </source>
</evidence>
<dbReference type="Proteomes" id="UP000033924">
    <property type="component" value="Unassembled WGS sequence"/>
</dbReference>
<feature type="transmembrane region" description="Helical" evidence="1">
    <location>
        <begin position="72"/>
        <end position="95"/>
    </location>
</feature>
<feature type="transmembrane region" description="Helical" evidence="1">
    <location>
        <begin position="45"/>
        <end position="66"/>
    </location>
</feature>
<organism evidence="2 3">
    <name type="scientific">Erwinia tracheiphila</name>
    <dbReference type="NCBI Taxonomy" id="65700"/>
    <lineage>
        <taxon>Bacteria</taxon>
        <taxon>Pseudomonadati</taxon>
        <taxon>Pseudomonadota</taxon>
        <taxon>Gammaproteobacteria</taxon>
        <taxon>Enterobacterales</taxon>
        <taxon>Erwiniaceae</taxon>
        <taxon>Erwinia</taxon>
    </lineage>
</organism>
<keyword evidence="3" id="KW-1185">Reference proteome</keyword>
<keyword evidence="1" id="KW-0472">Membrane</keyword>
<keyword evidence="1" id="KW-0812">Transmembrane</keyword>